<feature type="region of interest" description="Disordered" evidence="1">
    <location>
        <begin position="225"/>
        <end position="256"/>
    </location>
</feature>
<feature type="compositionally biased region" description="Basic and acidic residues" evidence="1">
    <location>
        <begin position="241"/>
        <end position="256"/>
    </location>
</feature>
<keyword evidence="2" id="KW-1133">Transmembrane helix</keyword>
<sequence length="256" mass="28950">MSPLVITLLIVGGIFILIAIAYINHMVENNKLEKSRLKAELNDRIRRSATLSEALPGQLMTPPLKLLLSRLQLHFSERLQQVDKGDADNQARLTELRQLIAQGESIPVRNPPQPIATEAKAKEVRFQLENLHGQITRSAQDGVLPTNEAKAWINEIRHLLAQLHIEFFSSLGQQALQQNQPGQARLAFERGVQYLRKQSNPARYQAPLQKFEQQLARANALVLETAKSNPEEDSELNEGLKSLEGDEDWKKNNIYD</sequence>
<dbReference type="EMBL" id="AWSQ01000009">
    <property type="protein sequence ID" value="KFX68013.1"/>
    <property type="molecule type" value="Genomic_DNA"/>
</dbReference>
<keyword evidence="4" id="KW-1185">Reference proteome</keyword>
<gene>
    <name evidence="3" type="ORF">TMS3_0122675</name>
</gene>
<protein>
    <submittedName>
        <fullName evidence="3">Uncharacterized protein</fullName>
    </submittedName>
</protein>
<reference evidence="3 4" key="1">
    <citation type="journal article" date="2014" name="Genome Announc.">
        <title>Draft Genome Sequence of Petroleum Oil-Degrading Marine Bacterium Pseudomonas taeanensis Strain MS-3, Isolated from a Crude Oil-Contaminated Seashore.</title>
        <authorList>
            <person name="Lee S.Y."/>
            <person name="Kim S.H."/>
            <person name="Lee D.G."/>
            <person name="Shin S."/>
            <person name="Yun S.H."/>
            <person name="Choi C.W."/>
            <person name="Chung Y.H."/>
            <person name="Choi J.S."/>
            <person name="Kahng H.Y."/>
            <person name="Kim S.I."/>
        </authorList>
    </citation>
    <scope>NUCLEOTIDE SEQUENCE [LARGE SCALE GENOMIC DNA]</scope>
    <source>
        <strain evidence="3 4">MS-3</strain>
    </source>
</reference>
<accession>A0A0A1YG87</accession>
<comment type="caution">
    <text evidence="3">The sequence shown here is derived from an EMBL/GenBank/DDBJ whole genome shotgun (WGS) entry which is preliminary data.</text>
</comment>
<keyword evidence="2" id="KW-0472">Membrane</keyword>
<organism evidence="3 4">
    <name type="scientific">Pseudomonas taeanensis MS-3</name>
    <dbReference type="NCBI Taxonomy" id="1395571"/>
    <lineage>
        <taxon>Bacteria</taxon>
        <taxon>Pseudomonadati</taxon>
        <taxon>Pseudomonadota</taxon>
        <taxon>Gammaproteobacteria</taxon>
        <taxon>Pseudomonadales</taxon>
        <taxon>Pseudomonadaceae</taxon>
        <taxon>Pseudomonas</taxon>
    </lineage>
</organism>
<keyword evidence="2" id="KW-0812">Transmembrane</keyword>
<proteinExistence type="predicted"/>
<dbReference type="RefSeq" id="WP_025167479.1">
    <property type="nucleotide sequence ID" value="NZ_AWSQ01000009.1"/>
</dbReference>
<dbReference type="Proteomes" id="UP000030063">
    <property type="component" value="Unassembled WGS sequence"/>
</dbReference>
<dbReference type="eggNOG" id="ENOG5032DV0">
    <property type="taxonomic scope" value="Bacteria"/>
</dbReference>
<evidence type="ECO:0000313" key="3">
    <source>
        <dbReference type="EMBL" id="KFX68013.1"/>
    </source>
</evidence>
<name>A0A0A1YG87_9PSED</name>
<dbReference type="AlphaFoldDB" id="A0A0A1YG87"/>
<dbReference type="OrthoDB" id="6199153at2"/>
<evidence type="ECO:0000256" key="1">
    <source>
        <dbReference type="SAM" id="MobiDB-lite"/>
    </source>
</evidence>
<evidence type="ECO:0000313" key="4">
    <source>
        <dbReference type="Proteomes" id="UP000030063"/>
    </source>
</evidence>
<feature type="transmembrane region" description="Helical" evidence="2">
    <location>
        <begin position="6"/>
        <end position="27"/>
    </location>
</feature>
<evidence type="ECO:0000256" key="2">
    <source>
        <dbReference type="SAM" id="Phobius"/>
    </source>
</evidence>